<proteinExistence type="predicted"/>
<dbReference type="InterPro" id="IPR001283">
    <property type="entry name" value="CRISP-related"/>
</dbReference>
<dbReference type="Pfam" id="PF00188">
    <property type="entry name" value="CAP"/>
    <property type="match status" value="1"/>
</dbReference>
<dbReference type="PANTHER" id="PTHR10334">
    <property type="entry name" value="CYSTEINE-RICH SECRETORY PROTEIN-RELATED"/>
    <property type="match status" value="1"/>
</dbReference>
<comment type="caution">
    <text evidence="4">The sequence shown here is derived from an EMBL/GenBank/DDBJ whole genome shotgun (WGS) entry which is preliminary data.</text>
</comment>
<feature type="compositionally biased region" description="Pro residues" evidence="1">
    <location>
        <begin position="304"/>
        <end position="314"/>
    </location>
</feature>
<reference evidence="5" key="1">
    <citation type="submission" date="2024-04" db="EMBL/GenBank/DDBJ databases">
        <title>Salinicola lusitanus LLJ914,a marine bacterium isolated from the Okinawa Trough.</title>
        <authorList>
            <person name="Li J."/>
        </authorList>
    </citation>
    <scope>NUCLEOTIDE SEQUENCE [LARGE SCALE GENOMIC DNA]</scope>
</reference>
<feature type="compositionally biased region" description="Pro residues" evidence="1">
    <location>
        <begin position="346"/>
        <end position="359"/>
    </location>
</feature>
<dbReference type="Proteomes" id="UP001460270">
    <property type="component" value="Unassembled WGS sequence"/>
</dbReference>
<sequence length="809" mass="91682">MVLVLVLLGSLASVEGILNEDQEELLVELHNRYRGVVQPSASAMLPLRWDGNLKLVAEGYAAKCVWNHNPELEDTGENLFAGTGELDLERALEKWFLERMDYNYYNNSCEEDKMCGHYTQMVWADTQQVGCAVHLCAQMEGLDWTEPSNFLVCNYFPAGNYEGMRPYVEGDWCSQCPENVQRCENNLCAPEAQPTEPDAIETEPTESGPSPVDKEDWTSRSPIELDQTPVLNNLGQGPEQEPENTDQPKETIEQEAVVPPPATESILPEPLDTTVPEETEIGVNTEPGTESKMELVTVAEPEAEPQPEPQPEPQTPKEGPTEDSSGGTGVHTEQEQKSQISRMAPPTQPLTPPPAPKTQPPENRGQKQKGPVDKRRQVVSSDSVILAECAEMGCRLSVSRGRNRPKPRPLRRSHGPEELHFRDEFGQPITVQLEERGRGQYRPIEPHWEMGQTQRPCYSEPYIPPDLYPYMPHEQFPTTSCVPSVSYSLDQMDQVDPEWLQTQFSCPWPPPDLRPEPTMDLDKIQPGLVYCWSIPGHTHHRPHLQRGRWELQSIPENWSPTSPRQHSPRLQRQRSPGTTPLSALATRWIQNFNRTKSKPNFHQSESESEPTSEESQPPLHSPGFRDNDFSEWAPETRSNQPSTAPRRSLTRTSQWDRSLTQDRETSLIQDQNQDFNQIPQNPSTYTSQIVTNRSRDSFDQGYTKSNRSRNLSLDQNPHSPLTRTSQTLKTRSNRESTPQFYSTVQSSPDRPIRGHCEGTELHDWSIRGVMSPLMKSFSHLHKIAAGQATKLESGPLRVALDQTRTHSWF</sequence>
<accession>A0AAW0MU76</accession>
<evidence type="ECO:0000256" key="2">
    <source>
        <dbReference type="SAM" id="SignalP"/>
    </source>
</evidence>
<dbReference type="PRINTS" id="PR00837">
    <property type="entry name" value="V5TPXLIKE"/>
</dbReference>
<keyword evidence="2" id="KW-0732">Signal</keyword>
<dbReference type="InterPro" id="IPR035940">
    <property type="entry name" value="CAP_sf"/>
</dbReference>
<feature type="signal peptide" evidence="2">
    <location>
        <begin position="1"/>
        <end position="16"/>
    </location>
</feature>
<dbReference type="PROSITE" id="PS01009">
    <property type="entry name" value="CRISP_1"/>
    <property type="match status" value="1"/>
</dbReference>
<organism evidence="4 5">
    <name type="scientific">Mugilogobius chulae</name>
    <name type="common">yellowstripe goby</name>
    <dbReference type="NCBI Taxonomy" id="88201"/>
    <lineage>
        <taxon>Eukaryota</taxon>
        <taxon>Metazoa</taxon>
        <taxon>Chordata</taxon>
        <taxon>Craniata</taxon>
        <taxon>Vertebrata</taxon>
        <taxon>Euteleostomi</taxon>
        <taxon>Actinopterygii</taxon>
        <taxon>Neopterygii</taxon>
        <taxon>Teleostei</taxon>
        <taxon>Neoteleostei</taxon>
        <taxon>Acanthomorphata</taxon>
        <taxon>Gobiaria</taxon>
        <taxon>Gobiiformes</taxon>
        <taxon>Gobioidei</taxon>
        <taxon>Gobiidae</taxon>
        <taxon>Gobionellinae</taxon>
        <taxon>Mugilogobius</taxon>
    </lineage>
</organism>
<feature type="compositionally biased region" description="Polar residues" evidence="1">
    <location>
        <begin position="636"/>
        <end position="658"/>
    </location>
</feature>
<dbReference type="InterPro" id="IPR018244">
    <property type="entry name" value="Allrgn_V5/Tpx1_CS"/>
</dbReference>
<evidence type="ECO:0000259" key="3">
    <source>
        <dbReference type="SMART" id="SM00198"/>
    </source>
</evidence>
<evidence type="ECO:0000256" key="1">
    <source>
        <dbReference type="SAM" id="MobiDB-lite"/>
    </source>
</evidence>
<dbReference type="Gene3D" id="3.40.33.10">
    <property type="entry name" value="CAP"/>
    <property type="match status" value="1"/>
</dbReference>
<keyword evidence="5" id="KW-1185">Reference proteome</keyword>
<dbReference type="InterPro" id="IPR014044">
    <property type="entry name" value="CAP_dom"/>
</dbReference>
<feature type="chain" id="PRO_5043429807" description="SCP domain-containing protein" evidence="2">
    <location>
        <begin position="17"/>
        <end position="809"/>
    </location>
</feature>
<name>A0AAW0MU76_9GOBI</name>
<protein>
    <recommendedName>
        <fullName evidence="3">SCP domain-containing protein</fullName>
    </recommendedName>
</protein>
<feature type="region of interest" description="Disordered" evidence="1">
    <location>
        <begin position="594"/>
        <end position="661"/>
    </location>
</feature>
<dbReference type="GO" id="GO:0005576">
    <property type="term" value="C:extracellular region"/>
    <property type="evidence" value="ECO:0007669"/>
    <property type="project" value="InterPro"/>
</dbReference>
<feature type="region of interest" description="Disordered" evidence="1">
    <location>
        <begin position="554"/>
        <end position="579"/>
    </location>
</feature>
<gene>
    <name evidence="4" type="ORF">WMY93_027862</name>
</gene>
<feature type="domain" description="SCP" evidence="3">
    <location>
        <begin position="20"/>
        <end position="163"/>
    </location>
</feature>
<feature type="compositionally biased region" description="Basic residues" evidence="1">
    <location>
        <begin position="401"/>
        <end position="413"/>
    </location>
</feature>
<evidence type="ECO:0000313" key="4">
    <source>
        <dbReference type="EMBL" id="KAK7884739.1"/>
    </source>
</evidence>
<evidence type="ECO:0000313" key="5">
    <source>
        <dbReference type="Proteomes" id="UP001460270"/>
    </source>
</evidence>
<dbReference type="EMBL" id="JBBPFD010000020">
    <property type="protein sequence ID" value="KAK7884739.1"/>
    <property type="molecule type" value="Genomic_DNA"/>
</dbReference>
<dbReference type="PROSITE" id="PS01010">
    <property type="entry name" value="CRISP_2"/>
    <property type="match status" value="1"/>
</dbReference>
<dbReference type="SMART" id="SM00198">
    <property type="entry name" value="SCP"/>
    <property type="match status" value="1"/>
</dbReference>
<feature type="region of interest" description="Disordered" evidence="1">
    <location>
        <begin position="192"/>
        <end position="380"/>
    </location>
</feature>
<dbReference type="AlphaFoldDB" id="A0AAW0MU76"/>
<feature type="region of interest" description="Disordered" evidence="1">
    <location>
        <begin position="399"/>
        <end position="420"/>
    </location>
</feature>
<dbReference type="SUPFAM" id="SSF55797">
    <property type="entry name" value="PR-1-like"/>
    <property type="match status" value="1"/>
</dbReference>
<feature type="region of interest" description="Disordered" evidence="1">
    <location>
        <begin position="692"/>
        <end position="753"/>
    </location>
</feature>
<feature type="compositionally biased region" description="Polar residues" evidence="1">
    <location>
        <begin position="554"/>
        <end position="565"/>
    </location>
</feature>
<feature type="compositionally biased region" description="Polar residues" evidence="1">
    <location>
        <begin position="700"/>
        <end position="748"/>
    </location>
</feature>